<comment type="caution">
    <text evidence="2">The sequence shown here is derived from an EMBL/GenBank/DDBJ whole genome shotgun (WGS) entry which is preliminary data.</text>
</comment>
<keyword evidence="3" id="KW-1185">Reference proteome</keyword>
<feature type="compositionally biased region" description="Basic and acidic residues" evidence="1">
    <location>
        <begin position="53"/>
        <end position="62"/>
    </location>
</feature>
<dbReference type="EMBL" id="SMOL01000781">
    <property type="protein sequence ID" value="KAB2595864.1"/>
    <property type="molecule type" value="Genomic_DNA"/>
</dbReference>
<protein>
    <submittedName>
        <fullName evidence="2">Uncharacterized protein</fullName>
    </submittedName>
</protein>
<evidence type="ECO:0000313" key="2">
    <source>
        <dbReference type="EMBL" id="KAB2595864.1"/>
    </source>
</evidence>
<reference evidence="3" key="2">
    <citation type="submission" date="2019-10" db="EMBL/GenBank/DDBJ databases">
        <title>A de novo genome assembly of a pear dwarfing rootstock.</title>
        <authorList>
            <person name="Wang F."/>
            <person name="Wang J."/>
            <person name="Li S."/>
            <person name="Zhang Y."/>
            <person name="Fang M."/>
            <person name="Ma L."/>
            <person name="Zhao Y."/>
            <person name="Jiang S."/>
        </authorList>
    </citation>
    <scope>NUCLEOTIDE SEQUENCE [LARGE SCALE GENOMIC DNA]</scope>
</reference>
<evidence type="ECO:0000313" key="3">
    <source>
        <dbReference type="Proteomes" id="UP000327157"/>
    </source>
</evidence>
<name>A0A5N5FBI1_9ROSA</name>
<sequence>MRGYGVVAGVETRRRWWCESSRSTDGVVVMARFEINRRSGGGGLGSRSTDGVLETRTDRGGE</sequence>
<feature type="region of interest" description="Disordered" evidence="1">
    <location>
        <begin position="37"/>
        <end position="62"/>
    </location>
</feature>
<organism evidence="2 3">
    <name type="scientific">Pyrus ussuriensis x Pyrus communis</name>
    <dbReference type="NCBI Taxonomy" id="2448454"/>
    <lineage>
        <taxon>Eukaryota</taxon>
        <taxon>Viridiplantae</taxon>
        <taxon>Streptophyta</taxon>
        <taxon>Embryophyta</taxon>
        <taxon>Tracheophyta</taxon>
        <taxon>Spermatophyta</taxon>
        <taxon>Magnoliopsida</taxon>
        <taxon>eudicotyledons</taxon>
        <taxon>Gunneridae</taxon>
        <taxon>Pentapetalae</taxon>
        <taxon>rosids</taxon>
        <taxon>fabids</taxon>
        <taxon>Rosales</taxon>
        <taxon>Rosaceae</taxon>
        <taxon>Amygdaloideae</taxon>
        <taxon>Maleae</taxon>
        <taxon>Pyrus</taxon>
    </lineage>
</organism>
<reference evidence="2 3" key="1">
    <citation type="submission" date="2019-09" db="EMBL/GenBank/DDBJ databases">
        <authorList>
            <person name="Ou C."/>
        </authorList>
    </citation>
    <scope>NUCLEOTIDE SEQUENCE [LARGE SCALE GENOMIC DNA]</scope>
    <source>
        <strain evidence="2">S2</strain>
        <tissue evidence="2">Leaf</tissue>
    </source>
</reference>
<gene>
    <name evidence="2" type="ORF">D8674_031314</name>
</gene>
<evidence type="ECO:0000256" key="1">
    <source>
        <dbReference type="SAM" id="MobiDB-lite"/>
    </source>
</evidence>
<reference evidence="2 3" key="3">
    <citation type="submission" date="2019-11" db="EMBL/GenBank/DDBJ databases">
        <title>A de novo genome assembly of a pear dwarfing rootstock.</title>
        <authorList>
            <person name="Wang F."/>
            <person name="Wang J."/>
            <person name="Li S."/>
            <person name="Zhang Y."/>
            <person name="Fang M."/>
            <person name="Ma L."/>
            <person name="Zhao Y."/>
            <person name="Jiang S."/>
        </authorList>
    </citation>
    <scope>NUCLEOTIDE SEQUENCE [LARGE SCALE GENOMIC DNA]</scope>
    <source>
        <strain evidence="2">S2</strain>
        <tissue evidence="2">Leaf</tissue>
    </source>
</reference>
<accession>A0A5N5FBI1</accession>
<dbReference type="AlphaFoldDB" id="A0A5N5FBI1"/>
<dbReference type="Proteomes" id="UP000327157">
    <property type="component" value="Chromosome 7"/>
</dbReference>
<proteinExistence type="predicted"/>